<evidence type="ECO:0000256" key="8">
    <source>
        <dbReference type="ARBA" id="ARBA00022840"/>
    </source>
</evidence>
<accession>A0ABV0G479</accession>
<reference evidence="13 14" key="1">
    <citation type="submission" date="2024-05" db="EMBL/GenBank/DDBJ databases">
        <title>Roseateles sp. DJS-2-20 16S ribosomal RNA gene Genome sequencing and assembly.</title>
        <authorList>
            <person name="Woo H."/>
        </authorList>
    </citation>
    <scope>NUCLEOTIDE SEQUENCE [LARGE SCALE GENOMIC DNA]</scope>
    <source>
        <strain evidence="13 14">DJS-2-20</strain>
    </source>
</reference>
<evidence type="ECO:0000256" key="6">
    <source>
        <dbReference type="ARBA" id="ARBA00022741"/>
    </source>
</evidence>
<evidence type="ECO:0000256" key="5">
    <source>
        <dbReference type="ARBA" id="ARBA00022727"/>
    </source>
</evidence>
<proteinExistence type="inferred from homology"/>
<dbReference type="InterPro" id="IPR027417">
    <property type="entry name" value="P-loop_NTPase"/>
</dbReference>
<keyword evidence="7 11" id="KW-0418">Kinase</keyword>
<gene>
    <name evidence="11 13" type="primary">tmk</name>
    <name evidence="13" type="ORF">ABDJ85_13685</name>
</gene>
<keyword evidence="6 11" id="KW-0547">Nucleotide-binding</keyword>
<dbReference type="InterPro" id="IPR018095">
    <property type="entry name" value="Thymidylate_kin_CS"/>
</dbReference>
<evidence type="ECO:0000256" key="10">
    <source>
        <dbReference type="ARBA" id="ARBA00048743"/>
    </source>
</evidence>
<evidence type="ECO:0000313" key="14">
    <source>
        <dbReference type="Proteomes" id="UP001495147"/>
    </source>
</evidence>
<evidence type="ECO:0000256" key="3">
    <source>
        <dbReference type="ARBA" id="ARBA00017144"/>
    </source>
</evidence>
<dbReference type="Proteomes" id="UP001495147">
    <property type="component" value="Unassembled WGS sequence"/>
</dbReference>
<dbReference type="RefSeq" id="WP_347705341.1">
    <property type="nucleotide sequence ID" value="NZ_JBDPZD010000003.1"/>
</dbReference>
<dbReference type="Gene3D" id="3.40.50.300">
    <property type="entry name" value="P-loop containing nucleotide triphosphate hydrolases"/>
    <property type="match status" value="1"/>
</dbReference>
<dbReference type="EMBL" id="JBDPZD010000003">
    <property type="protein sequence ID" value="MEO3692526.1"/>
    <property type="molecule type" value="Genomic_DNA"/>
</dbReference>
<comment type="caution">
    <text evidence="13">The sequence shown here is derived from an EMBL/GenBank/DDBJ whole genome shotgun (WGS) entry which is preliminary data.</text>
</comment>
<protein>
    <recommendedName>
        <fullName evidence="3 11">Thymidylate kinase</fullName>
        <ecNumber evidence="2 11">2.7.4.9</ecNumber>
    </recommendedName>
    <alternativeName>
        <fullName evidence="9 11">dTMP kinase</fullName>
    </alternativeName>
</protein>
<feature type="domain" description="Thymidylate kinase-like" evidence="12">
    <location>
        <begin position="8"/>
        <end position="202"/>
    </location>
</feature>
<evidence type="ECO:0000256" key="2">
    <source>
        <dbReference type="ARBA" id="ARBA00012980"/>
    </source>
</evidence>
<comment type="function">
    <text evidence="11">Phosphorylation of dTMP to form dTDP in both de novo and salvage pathways of dTTP synthesis.</text>
</comment>
<feature type="binding site" evidence="11">
    <location>
        <begin position="10"/>
        <end position="17"/>
    </location>
    <ligand>
        <name>ATP</name>
        <dbReference type="ChEBI" id="CHEBI:30616"/>
    </ligand>
</feature>
<comment type="catalytic activity">
    <reaction evidence="10 11">
        <text>dTMP + ATP = dTDP + ADP</text>
        <dbReference type="Rhea" id="RHEA:13517"/>
        <dbReference type="ChEBI" id="CHEBI:30616"/>
        <dbReference type="ChEBI" id="CHEBI:58369"/>
        <dbReference type="ChEBI" id="CHEBI:63528"/>
        <dbReference type="ChEBI" id="CHEBI:456216"/>
        <dbReference type="EC" id="2.7.4.9"/>
    </reaction>
</comment>
<keyword evidence="4 11" id="KW-0808">Transferase</keyword>
<evidence type="ECO:0000259" key="12">
    <source>
        <dbReference type="Pfam" id="PF02223"/>
    </source>
</evidence>
<dbReference type="GO" id="GO:0004798">
    <property type="term" value="F:dTMP kinase activity"/>
    <property type="evidence" value="ECO:0007669"/>
    <property type="project" value="UniProtKB-EC"/>
</dbReference>
<dbReference type="EC" id="2.7.4.9" evidence="2 11"/>
<dbReference type="Pfam" id="PF02223">
    <property type="entry name" value="Thymidylate_kin"/>
    <property type="match status" value="1"/>
</dbReference>
<organism evidence="13 14">
    <name type="scientific">Roseateles paludis</name>
    <dbReference type="NCBI Taxonomy" id="3145238"/>
    <lineage>
        <taxon>Bacteria</taxon>
        <taxon>Pseudomonadati</taxon>
        <taxon>Pseudomonadota</taxon>
        <taxon>Betaproteobacteria</taxon>
        <taxon>Burkholderiales</taxon>
        <taxon>Sphaerotilaceae</taxon>
        <taxon>Roseateles</taxon>
    </lineage>
</organism>
<keyword evidence="8 11" id="KW-0067">ATP-binding</keyword>
<evidence type="ECO:0000256" key="4">
    <source>
        <dbReference type="ARBA" id="ARBA00022679"/>
    </source>
</evidence>
<dbReference type="PANTHER" id="PTHR10344">
    <property type="entry name" value="THYMIDYLATE KINASE"/>
    <property type="match status" value="1"/>
</dbReference>
<sequence length="213" mass="23553">MSSRFISFEGIDGAGKSTHIAAVAAWFEQRGDTVELTREPGGTPLAETLRGLVLSQPMDAMTEVLLMFAGRRDHIVQRIQPALAQGKTVLCDRFTDSSFAYQGGGRGIPEPQLNTLADWAQRTPDGWVEPELTLWFDLPAAQAATRRAGREQQAGETADRIETQELVFFERAREAFARRAAANPARIERIDASLSVEAVWQQVLAVLVRRYPA</sequence>
<dbReference type="PROSITE" id="PS01331">
    <property type="entry name" value="THYMIDYLATE_KINASE"/>
    <property type="match status" value="1"/>
</dbReference>
<evidence type="ECO:0000256" key="7">
    <source>
        <dbReference type="ARBA" id="ARBA00022777"/>
    </source>
</evidence>
<evidence type="ECO:0000256" key="1">
    <source>
        <dbReference type="ARBA" id="ARBA00009776"/>
    </source>
</evidence>
<evidence type="ECO:0000313" key="13">
    <source>
        <dbReference type="EMBL" id="MEO3692526.1"/>
    </source>
</evidence>
<dbReference type="NCBIfam" id="TIGR00041">
    <property type="entry name" value="DTMP_kinase"/>
    <property type="match status" value="1"/>
</dbReference>
<dbReference type="SUPFAM" id="SSF52540">
    <property type="entry name" value="P-loop containing nucleoside triphosphate hydrolases"/>
    <property type="match status" value="1"/>
</dbReference>
<dbReference type="HAMAP" id="MF_00165">
    <property type="entry name" value="Thymidylate_kinase"/>
    <property type="match status" value="1"/>
</dbReference>
<evidence type="ECO:0000256" key="9">
    <source>
        <dbReference type="ARBA" id="ARBA00029962"/>
    </source>
</evidence>
<keyword evidence="5 11" id="KW-0545">Nucleotide biosynthesis</keyword>
<dbReference type="CDD" id="cd01672">
    <property type="entry name" value="TMPK"/>
    <property type="match status" value="1"/>
</dbReference>
<dbReference type="InterPro" id="IPR039430">
    <property type="entry name" value="Thymidylate_kin-like_dom"/>
</dbReference>
<dbReference type="PANTHER" id="PTHR10344:SF4">
    <property type="entry name" value="UMP-CMP KINASE 2, MITOCHONDRIAL"/>
    <property type="match status" value="1"/>
</dbReference>
<comment type="similarity">
    <text evidence="1 11">Belongs to the thymidylate kinase family.</text>
</comment>
<keyword evidence="14" id="KW-1185">Reference proteome</keyword>
<name>A0ABV0G479_9BURK</name>
<dbReference type="InterPro" id="IPR018094">
    <property type="entry name" value="Thymidylate_kinase"/>
</dbReference>
<evidence type="ECO:0000256" key="11">
    <source>
        <dbReference type="HAMAP-Rule" id="MF_00165"/>
    </source>
</evidence>